<evidence type="ECO:0000256" key="3">
    <source>
        <dbReference type="SAM" id="SignalP"/>
    </source>
</evidence>
<dbReference type="OrthoDB" id="2576311at2759"/>
<dbReference type="Proteomes" id="UP000703269">
    <property type="component" value="Unassembled WGS sequence"/>
</dbReference>
<reference evidence="4 5" key="1">
    <citation type="submission" date="2021-08" db="EMBL/GenBank/DDBJ databases">
        <title>Draft Genome Sequence of Phanerochaete sordida strain YK-624.</title>
        <authorList>
            <person name="Mori T."/>
            <person name="Dohra H."/>
            <person name="Suzuki T."/>
            <person name="Kawagishi H."/>
            <person name="Hirai H."/>
        </authorList>
    </citation>
    <scope>NUCLEOTIDE SEQUENCE [LARGE SCALE GENOMIC DNA]</scope>
    <source>
        <strain evidence="4 5">YK-624</strain>
    </source>
</reference>
<feature type="compositionally biased region" description="Low complexity" evidence="1">
    <location>
        <begin position="249"/>
        <end position="260"/>
    </location>
</feature>
<proteinExistence type="predicted"/>
<feature type="compositionally biased region" description="Low complexity" evidence="1">
    <location>
        <begin position="344"/>
        <end position="353"/>
    </location>
</feature>
<organism evidence="4 5">
    <name type="scientific">Phanerochaete sordida</name>
    <dbReference type="NCBI Taxonomy" id="48140"/>
    <lineage>
        <taxon>Eukaryota</taxon>
        <taxon>Fungi</taxon>
        <taxon>Dikarya</taxon>
        <taxon>Basidiomycota</taxon>
        <taxon>Agaricomycotina</taxon>
        <taxon>Agaricomycetes</taxon>
        <taxon>Polyporales</taxon>
        <taxon>Phanerochaetaceae</taxon>
        <taxon>Phanerochaete</taxon>
    </lineage>
</organism>
<feature type="transmembrane region" description="Helical" evidence="2">
    <location>
        <begin position="150"/>
        <end position="171"/>
    </location>
</feature>
<feature type="region of interest" description="Disordered" evidence="1">
    <location>
        <begin position="231"/>
        <end position="266"/>
    </location>
</feature>
<keyword evidence="2" id="KW-1133">Transmembrane helix</keyword>
<sequence>MKHLPLEILLLSAAHVIRAQRGAFERDATLPCVGSVKDLNVDGLSPGDVYNQLQGPCRLTVGGLPAPSCKCNLPVYNLYMASAVCQQDSPTSWAEWAQSNFCNASDPPATIPYGTGAITIPKWAYTNLAEGQFDLASALQKARGWSPIQIAVPIIVGLGVALLAAILFYFYRRRRQGTSVGRQRKDPAWQEAHLHAPRRFFGLVPERFTVRSRTSREPQWEIDDNAVLDEELGRVRSSSPKSRHSRMESTTSLLSSAGSRRSARPRSFFDTLASKISGLSLHKKYQSGTTKGPDYKRVHVVPRPADPRFALDGGDPPTPAAPGPPTFEDALERQSTLPSVLDIRAPSGAGSRTGARRGDSLGTDDGAPRTVFQSEYSLGTTDLVTPVSPSGSDGAQLRDPSAAHHVSVVNPRSPLIQSAFDVRPPALNRSMYIDRQESTDTLAHALYPREPSYEY</sequence>
<feature type="signal peptide" evidence="3">
    <location>
        <begin position="1"/>
        <end position="19"/>
    </location>
</feature>
<evidence type="ECO:0000313" key="5">
    <source>
        <dbReference type="Proteomes" id="UP000703269"/>
    </source>
</evidence>
<dbReference type="CDD" id="cd12087">
    <property type="entry name" value="TM_EGFR-like"/>
    <property type="match status" value="1"/>
</dbReference>
<feature type="compositionally biased region" description="Pro residues" evidence="1">
    <location>
        <begin position="316"/>
        <end position="325"/>
    </location>
</feature>
<evidence type="ECO:0000256" key="2">
    <source>
        <dbReference type="SAM" id="Phobius"/>
    </source>
</evidence>
<protein>
    <recommendedName>
        <fullName evidence="6">Extracellular membrane protein CFEM domain-containing protein</fullName>
    </recommendedName>
</protein>
<evidence type="ECO:0000313" key="4">
    <source>
        <dbReference type="EMBL" id="GJE90047.1"/>
    </source>
</evidence>
<feature type="chain" id="PRO_5040195425" description="Extracellular membrane protein CFEM domain-containing protein" evidence="3">
    <location>
        <begin position="20"/>
        <end position="455"/>
    </location>
</feature>
<name>A0A9P3G8K3_9APHY</name>
<evidence type="ECO:0000256" key="1">
    <source>
        <dbReference type="SAM" id="MobiDB-lite"/>
    </source>
</evidence>
<keyword evidence="2" id="KW-0472">Membrane</keyword>
<comment type="caution">
    <text evidence="4">The sequence shown here is derived from an EMBL/GenBank/DDBJ whole genome shotgun (WGS) entry which is preliminary data.</text>
</comment>
<dbReference type="AlphaFoldDB" id="A0A9P3G8K3"/>
<feature type="region of interest" description="Disordered" evidence="1">
    <location>
        <begin position="305"/>
        <end position="369"/>
    </location>
</feature>
<dbReference type="EMBL" id="BPQB01000015">
    <property type="protein sequence ID" value="GJE90047.1"/>
    <property type="molecule type" value="Genomic_DNA"/>
</dbReference>
<evidence type="ECO:0008006" key="6">
    <source>
        <dbReference type="Google" id="ProtNLM"/>
    </source>
</evidence>
<keyword evidence="5" id="KW-1185">Reference proteome</keyword>
<accession>A0A9P3G8K3</accession>
<keyword evidence="3" id="KW-0732">Signal</keyword>
<keyword evidence="2" id="KW-0812">Transmembrane</keyword>
<gene>
    <name evidence="4" type="ORF">PsYK624_061700</name>
</gene>